<organism evidence="5 6">
    <name type="scientific">Thermosporothrix hazakensis</name>
    <dbReference type="NCBI Taxonomy" id="644383"/>
    <lineage>
        <taxon>Bacteria</taxon>
        <taxon>Bacillati</taxon>
        <taxon>Chloroflexota</taxon>
        <taxon>Ktedonobacteria</taxon>
        <taxon>Ktedonobacterales</taxon>
        <taxon>Thermosporotrichaceae</taxon>
        <taxon>Thermosporothrix</taxon>
    </lineage>
</organism>
<dbReference type="GO" id="GO:0071949">
    <property type="term" value="F:FAD binding"/>
    <property type="evidence" value="ECO:0007669"/>
    <property type="project" value="InterPro"/>
</dbReference>
<comment type="caution">
    <text evidence="5">The sequence shown here is derived from an EMBL/GenBank/DDBJ whole genome shotgun (WGS) entry which is preliminary data.</text>
</comment>
<feature type="domain" description="FAD-binding" evidence="4">
    <location>
        <begin position="7"/>
        <end position="174"/>
    </location>
</feature>
<dbReference type="SUPFAM" id="SSF51905">
    <property type="entry name" value="FAD/NAD(P)-binding domain"/>
    <property type="match status" value="1"/>
</dbReference>
<name>A0A326TX35_THEHA</name>
<dbReference type="InterPro" id="IPR050641">
    <property type="entry name" value="RIFMO-like"/>
</dbReference>
<dbReference type="OrthoDB" id="140526at2"/>
<dbReference type="Pfam" id="PF01494">
    <property type="entry name" value="FAD_binding_3"/>
    <property type="match status" value="1"/>
</dbReference>
<comment type="cofactor">
    <cofactor evidence="1">
        <name>FAD</name>
        <dbReference type="ChEBI" id="CHEBI:57692"/>
    </cofactor>
</comment>
<dbReference type="RefSeq" id="WP_111325929.1">
    <property type="nucleotide sequence ID" value="NZ_BIFX01000001.1"/>
</dbReference>
<dbReference type="InterPro" id="IPR036188">
    <property type="entry name" value="FAD/NAD-bd_sf"/>
</dbReference>
<evidence type="ECO:0000256" key="2">
    <source>
        <dbReference type="ARBA" id="ARBA00022630"/>
    </source>
</evidence>
<keyword evidence="6" id="KW-1185">Reference proteome</keyword>
<dbReference type="PANTHER" id="PTHR43004:SF19">
    <property type="entry name" value="BINDING MONOOXYGENASE, PUTATIVE (JCVI)-RELATED"/>
    <property type="match status" value="1"/>
</dbReference>
<keyword evidence="3" id="KW-0274">FAD</keyword>
<evidence type="ECO:0000313" key="5">
    <source>
        <dbReference type="EMBL" id="PZW21034.1"/>
    </source>
</evidence>
<dbReference type="GO" id="GO:0016709">
    <property type="term" value="F:oxidoreductase activity, acting on paired donors, with incorporation or reduction of molecular oxygen, NAD(P)H as one donor, and incorporation of one atom of oxygen"/>
    <property type="evidence" value="ECO:0007669"/>
    <property type="project" value="UniProtKB-ARBA"/>
</dbReference>
<protein>
    <submittedName>
        <fullName evidence="5">Putative polyketide hydroxylase</fullName>
    </submittedName>
</protein>
<dbReference type="PANTHER" id="PTHR43004">
    <property type="entry name" value="TRK SYSTEM POTASSIUM UPTAKE PROTEIN"/>
    <property type="match status" value="1"/>
</dbReference>
<evidence type="ECO:0000259" key="4">
    <source>
        <dbReference type="Pfam" id="PF01494"/>
    </source>
</evidence>
<proteinExistence type="predicted"/>
<evidence type="ECO:0000256" key="3">
    <source>
        <dbReference type="ARBA" id="ARBA00022827"/>
    </source>
</evidence>
<dbReference type="Proteomes" id="UP000248806">
    <property type="component" value="Unassembled WGS sequence"/>
</dbReference>
<reference evidence="5 6" key="1">
    <citation type="submission" date="2018-06" db="EMBL/GenBank/DDBJ databases">
        <title>Genomic Encyclopedia of Archaeal and Bacterial Type Strains, Phase II (KMG-II): from individual species to whole genera.</title>
        <authorList>
            <person name="Goeker M."/>
        </authorList>
    </citation>
    <scope>NUCLEOTIDE SEQUENCE [LARGE SCALE GENOMIC DNA]</scope>
    <source>
        <strain evidence="5 6">ATCC BAA-1881</strain>
    </source>
</reference>
<dbReference type="InterPro" id="IPR002938">
    <property type="entry name" value="FAD-bd"/>
</dbReference>
<gene>
    <name evidence="5" type="ORF">EI42_05689</name>
</gene>
<evidence type="ECO:0000256" key="1">
    <source>
        <dbReference type="ARBA" id="ARBA00001974"/>
    </source>
</evidence>
<evidence type="ECO:0000313" key="6">
    <source>
        <dbReference type="Proteomes" id="UP000248806"/>
    </source>
</evidence>
<dbReference type="EMBL" id="QKUF01000037">
    <property type="protein sequence ID" value="PZW21034.1"/>
    <property type="molecule type" value="Genomic_DNA"/>
</dbReference>
<sequence>MEMKPIPTLIVGGGTVGLSASLFLSHHHIPSLLVELHPRPSSHPRARGLNARSMELYREIGLEKVIYANETALVKSGGLRGETLVATLAHHSSQARQAFYDRLEGKGTFAHLSPVTGSRCTQDALEPILLAAARERGGDVRFNTQLLSFTQKRDGIIATIQDRSTSVQQVISADSLLMEQRAQYVPHSTFRPTDMAHWAIFSTSSLKQISPTSSRIVSSASV</sequence>
<dbReference type="Gene3D" id="3.50.50.60">
    <property type="entry name" value="FAD/NAD(P)-binding domain"/>
    <property type="match status" value="1"/>
</dbReference>
<keyword evidence="2" id="KW-0285">Flavoprotein</keyword>
<accession>A0A326TX35</accession>
<dbReference type="AlphaFoldDB" id="A0A326TX35"/>